<feature type="non-terminal residue" evidence="1">
    <location>
        <position position="1"/>
    </location>
</feature>
<keyword evidence="2" id="KW-1185">Reference proteome</keyword>
<evidence type="ECO:0000313" key="1">
    <source>
        <dbReference type="EMBL" id="KYQ46823.1"/>
    </source>
</evidence>
<dbReference type="EMBL" id="KQ983189">
    <property type="protein sequence ID" value="KYQ46823.1"/>
    <property type="molecule type" value="Genomic_DNA"/>
</dbReference>
<accession>A0A151WG51</accession>
<proteinExistence type="predicted"/>
<organism evidence="1 2">
    <name type="scientific">Mycetomoellerius zeteki</name>
    <dbReference type="NCBI Taxonomy" id="64791"/>
    <lineage>
        <taxon>Eukaryota</taxon>
        <taxon>Metazoa</taxon>
        <taxon>Ecdysozoa</taxon>
        <taxon>Arthropoda</taxon>
        <taxon>Hexapoda</taxon>
        <taxon>Insecta</taxon>
        <taxon>Pterygota</taxon>
        <taxon>Neoptera</taxon>
        <taxon>Endopterygota</taxon>
        <taxon>Hymenoptera</taxon>
        <taxon>Apocrita</taxon>
        <taxon>Aculeata</taxon>
        <taxon>Formicoidea</taxon>
        <taxon>Formicidae</taxon>
        <taxon>Myrmicinae</taxon>
        <taxon>Mycetomoellerius</taxon>
    </lineage>
</organism>
<protein>
    <submittedName>
        <fullName evidence="1">Uncharacterized protein</fullName>
    </submittedName>
</protein>
<gene>
    <name evidence="1" type="ORF">ALC60_14177</name>
</gene>
<name>A0A151WG51_9HYME</name>
<sequence length="75" mass="7686">QLLHIVIRMVQRNFLGTIQLYRPLLPPTIRQSSSSGTIGIIAPDGVGLPNCGCSSCSGGGGGGKGGLFAPLPRLI</sequence>
<dbReference type="Proteomes" id="UP000075809">
    <property type="component" value="Unassembled WGS sequence"/>
</dbReference>
<dbReference type="AlphaFoldDB" id="A0A151WG51"/>
<evidence type="ECO:0000313" key="2">
    <source>
        <dbReference type="Proteomes" id="UP000075809"/>
    </source>
</evidence>
<reference evidence="1 2" key="1">
    <citation type="submission" date="2015-09" db="EMBL/GenBank/DDBJ databases">
        <title>Trachymyrmex zeteki WGS genome.</title>
        <authorList>
            <person name="Nygaard S."/>
            <person name="Hu H."/>
            <person name="Boomsma J."/>
            <person name="Zhang G."/>
        </authorList>
    </citation>
    <scope>NUCLEOTIDE SEQUENCE [LARGE SCALE GENOMIC DNA]</scope>
    <source>
        <strain evidence="1">Tzet28-1</strain>
        <tissue evidence="1">Whole body</tissue>
    </source>
</reference>